<comment type="caution">
    <text evidence="1">The sequence shown here is derived from an EMBL/GenBank/DDBJ whole genome shotgun (WGS) entry which is preliminary data.</text>
</comment>
<reference evidence="1 2" key="1">
    <citation type="journal article" date="2016" name="PLoS Pathog.">
        <title>Biosynthesis of antibiotic leucinostatins in bio-control fungus Purpureocillium lilacinum and their inhibition on phytophthora revealed by genome mining.</title>
        <authorList>
            <person name="Wang G."/>
            <person name="Liu Z."/>
            <person name="Lin R."/>
            <person name="Li E."/>
            <person name="Mao Z."/>
            <person name="Ling J."/>
            <person name="Yang Y."/>
            <person name="Yin W.B."/>
            <person name="Xie B."/>
        </authorList>
    </citation>
    <scope>NUCLEOTIDE SEQUENCE [LARGE SCALE GENOMIC DNA]</scope>
    <source>
        <strain evidence="1">170</strain>
    </source>
</reference>
<dbReference type="RefSeq" id="XP_018143433.2">
    <property type="nucleotide sequence ID" value="XM_018286703.2"/>
</dbReference>
<proteinExistence type="predicted"/>
<organism evidence="1 2">
    <name type="scientific">Pochonia chlamydosporia 170</name>
    <dbReference type="NCBI Taxonomy" id="1380566"/>
    <lineage>
        <taxon>Eukaryota</taxon>
        <taxon>Fungi</taxon>
        <taxon>Dikarya</taxon>
        <taxon>Ascomycota</taxon>
        <taxon>Pezizomycotina</taxon>
        <taxon>Sordariomycetes</taxon>
        <taxon>Hypocreomycetidae</taxon>
        <taxon>Hypocreales</taxon>
        <taxon>Clavicipitaceae</taxon>
        <taxon>Pochonia</taxon>
    </lineage>
</organism>
<dbReference type="OrthoDB" id="4937615at2759"/>
<gene>
    <name evidence="1" type="ORF">VFPPC_07915</name>
</gene>
<dbReference type="STRING" id="1380566.A0A179FL35"/>
<dbReference type="GeneID" id="28850697"/>
<evidence type="ECO:0000313" key="1">
    <source>
        <dbReference type="EMBL" id="OAQ66346.2"/>
    </source>
</evidence>
<dbReference type="Proteomes" id="UP000078397">
    <property type="component" value="Unassembled WGS sequence"/>
</dbReference>
<dbReference type="AlphaFoldDB" id="A0A179FL35"/>
<protein>
    <submittedName>
        <fullName evidence="1">Uncharacterized protein</fullName>
    </submittedName>
</protein>
<evidence type="ECO:0000313" key="2">
    <source>
        <dbReference type="Proteomes" id="UP000078397"/>
    </source>
</evidence>
<name>A0A179FL35_METCM</name>
<dbReference type="KEGG" id="pchm:VFPPC_07915"/>
<sequence>MEYKIGTRRPNPLEKKRRERHMKLMAERRQRQLEVMQVPFLNEVIMDPGCPPSCTKEDFKRPRLRKFPFDIDSISFIGRLQSGGDVRTGEGLGGGLDGYNWKIRVGNAGLTYVLKLFWETEPDPPFYFAAQRECQNAALLQQIEAAVSDAAKADNQHGPILLDPDPKSQRDADKNLLAFSDEARQRKIGVESADLLHFSADNIPRLRKCYGWLQFTGEQLYKHLPWKLHPPYIEVDKMVRSIDKTKNYTAVVYEFVEEADNDPNVVKSVLEFLWRVGFSHCLSPRKANWKSSVLVDLSDIVGPRTFGWVGARYGPFGPEHVLR</sequence>
<accession>A0A179FL35</accession>
<dbReference type="EMBL" id="LSBJ02000004">
    <property type="protein sequence ID" value="OAQ66346.2"/>
    <property type="molecule type" value="Genomic_DNA"/>
</dbReference>
<keyword evidence="2" id="KW-1185">Reference proteome</keyword>